<feature type="region of interest" description="Disordered" evidence="1">
    <location>
        <begin position="1"/>
        <end position="24"/>
    </location>
</feature>
<dbReference type="VEuPathDB" id="FungiDB:ACLA_001580"/>
<dbReference type="GeneID" id="4708656"/>
<evidence type="ECO:0000313" key="3">
    <source>
        <dbReference type="Proteomes" id="UP000006701"/>
    </source>
</evidence>
<gene>
    <name evidence="2" type="ORF">ACLA_001580</name>
</gene>
<protein>
    <submittedName>
        <fullName evidence="2">Uncharacterized protein</fullName>
    </submittedName>
</protein>
<keyword evidence="3" id="KW-1185">Reference proteome</keyword>
<dbReference type="OrthoDB" id="5339332at2759"/>
<reference evidence="2 3" key="1">
    <citation type="journal article" date="2008" name="PLoS Genet.">
        <title>Genomic islands in the pathogenic filamentous fungus Aspergillus fumigatus.</title>
        <authorList>
            <person name="Fedorova N.D."/>
            <person name="Khaldi N."/>
            <person name="Joardar V.S."/>
            <person name="Maiti R."/>
            <person name="Amedeo P."/>
            <person name="Anderson M.J."/>
            <person name="Crabtree J."/>
            <person name="Silva J.C."/>
            <person name="Badger J.H."/>
            <person name="Albarraq A."/>
            <person name="Angiuoli S."/>
            <person name="Bussey H."/>
            <person name="Bowyer P."/>
            <person name="Cotty P.J."/>
            <person name="Dyer P.S."/>
            <person name="Egan A."/>
            <person name="Galens K."/>
            <person name="Fraser-Liggett C.M."/>
            <person name="Haas B.J."/>
            <person name="Inman J.M."/>
            <person name="Kent R."/>
            <person name="Lemieux S."/>
            <person name="Malavazi I."/>
            <person name="Orvis J."/>
            <person name="Roemer T."/>
            <person name="Ronning C.M."/>
            <person name="Sundaram J.P."/>
            <person name="Sutton G."/>
            <person name="Turner G."/>
            <person name="Venter J.C."/>
            <person name="White O.R."/>
            <person name="Whitty B.R."/>
            <person name="Youngman P."/>
            <person name="Wolfe K.H."/>
            <person name="Goldman G.H."/>
            <person name="Wortman J.R."/>
            <person name="Jiang B."/>
            <person name="Denning D.W."/>
            <person name="Nierman W.C."/>
        </authorList>
    </citation>
    <scope>NUCLEOTIDE SEQUENCE [LARGE SCALE GENOMIC DNA]</scope>
    <source>
        <strain evidence="3">ATCC 1007 / CBS 513.65 / DSM 816 / NCTC 3887 / NRRL 1</strain>
    </source>
</reference>
<feature type="region of interest" description="Disordered" evidence="1">
    <location>
        <begin position="177"/>
        <end position="200"/>
    </location>
</feature>
<proteinExistence type="predicted"/>
<dbReference type="Proteomes" id="UP000006701">
    <property type="component" value="Unassembled WGS sequence"/>
</dbReference>
<evidence type="ECO:0000313" key="2">
    <source>
        <dbReference type="EMBL" id="EAW14747.1"/>
    </source>
</evidence>
<dbReference type="HOGENOM" id="CLU_052850_0_0_1"/>
<dbReference type="STRING" id="344612.A1C4X9"/>
<accession>A1C4X9</accession>
<dbReference type="KEGG" id="act:ACLA_001580"/>
<organism evidence="2 3">
    <name type="scientific">Aspergillus clavatus (strain ATCC 1007 / CBS 513.65 / DSM 816 / NCTC 3887 / NRRL 1 / QM 1276 / 107)</name>
    <dbReference type="NCBI Taxonomy" id="344612"/>
    <lineage>
        <taxon>Eukaryota</taxon>
        <taxon>Fungi</taxon>
        <taxon>Dikarya</taxon>
        <taxon>Ascomycota</taxon>
        <taxon>Pezizomycotina</taxon>
        <taxon>Eurotiomycetes</taxon>
        <taxon>Eurotiomycetidae</taxon>
        <taxon>Eurotiales</taxon>
        <taxon>Aspergillaceae</taxon>
        <taxon>Aspergillus</taxon>
        <taxon>Aspergillus subgen. Fumigati</taxon>
    </lineage>
</organism>
<dbReference type="OMA" id="GEICAPS"/>
<dbReference type="eggNOG" id="ENOG502SSMU">
    <property type="taxonomic scope" value="Eukaryota"/>
</dbReference>
<evidence type="ECO:0000256" key="1">
    <source>
        <dbReference type="SAM" id="MobiDB-lite"/>
    </source>
</evidence>
<name>A1C4X9_ASPCL</name>
<dbReference type="EMBL" id="DS027004">
    <property type="protein sequence ID" value="EAW14747.1"/>
    <property type="molecule type" value="Genomic_DNA"/>
</dbReference>
<dbReference type="RefSeq" id="XP_001276173.1">
    <property type="nucleotide sequence ID" value="XM_001276172.1"/>
</dbReference>
<dbReference type="AlphaFoldDB" id="A1C4X9"/>
<sequence>MPSRRSFPFTSGSRAPKRGPELPLDQDFSIDDILRAIEPDLRSTLEAIGEICGRSKLSLANEYGSHIAPLGEIRAPPGGLLTVEEASSDHERHPDDAVLIFDDDSTSVIGARDYASVPHYRYLEHIGPPAGSPSAMVYHSFAPFSLAEGSGLLTQSDTPQALLAINSPDPIADSLPTTREFASKPNSSGRTLLAEKHESAKDDQIKSILTPALVAEILLDAQSSSQPRAGEDADDGGRLDKASVLADVQALFKWLRSASDGQPRSAEKLLREMLERQHAPANAC</sequence>